<dbReference type="Pfam" id="PF21889">
    <property type="entry name" value="TPR1-like_2nd"/>
    <property type="match status" value="1"/>
</dbReference>
<keyword evidence="7" id="KW-1185">Reference proteome</keyword>
<evidence type="ECO:0000256" key="3">
    <source>
        <dbReference type="PROSITE-ProRule" id="PRU00221"/>
    </source>
</evidence>
<feature type="repeat" description="WD" evidence="3">
    <location>
        <begin position="374"/>
        <end position="415"/>
    </location>
</feature>
<keyword evidence="2" id="KW-0677">Repeat</keyword>
<dbReference type="InterPro" id="IPR051350">
    <property type="entry name" value="WD_repeat-ST_regulator"/>
</dbReference>
<dbReference type="SMART" id="SM00320">
    <property type="entry name" value="WD40"/>
    <property type="match status" value="7"/>
</dbReference>
<feature type="compositionally biased region" description="Basic and acidic residues" evidence="4">
    <location>
        <begin position="49"/>
        <end position="63"/>
    </location>
</feature>
<dbReference type="InterPro" id="IPR036322">
    <property type="entry name" value="WD40_repeat_dom_sf"/>
</dbReference>
<feature type="repeat" description="WD" evidence="3">
    <location>
        <begin position="332"/>
        <end position="373"/>
    </location>
</feature>
<dbReference type="EMBL" id="LSSK01000177">
    <property type="protein sequence ID" value="OMH84571.1"/>
    <property type="molecule type" value="Genomic_DNA"/>
</dbReference>
<keyword evidence="1 3" id="KW-0853">WD repeat</keyword>
<evidence type="ECO:0000313" key="7">
    <source>
        <dbReference type="Proteomes" id="UP000188320"/>
    </source>
</evidence>
<evidence type="ECO:0000256" key="4">
    <source>
        <dbReference type="SAM" id="MobiDB-lite"/>
    </source>
</evidence>
<dbReference type="PROSITE" id="PS50897">
    <property type="entry name" value="CTLH"/>
    <property type="match status" value="1"/>
</dbReference>
<dbReference type="InterPro" id="IPR020472">
    <property type="entry name" value="WD40_PAC1"/>
</dbReference>
<feature type="domain" description="CTLH" evidence="5">
    <location>
        <begin position="160"/>
        <end position="217"/>
    </location>
</feature>
<dbReference type="SUPFAM" id="SSF50978">
    <property type="entry name" value="WD40 repeat-like"/>
    <property type="match status" value="1"/>
</dbReference>
<evidence type="ECO:0000313" key="6">
    <source>
        <dbReference type="EMBL" id="OMH84571.1"/>
    </source>
</evidence>
<reference evidence="7" key="1">
    <citation type="submission" date="2017-01" db="EMBL/GenBank/DDBJ databases">
        <authorList>
            <person name="Wang Y."/>
            <person name="White M."/>
            <person name="Kvist S."/>
            <person name="Moncalvo J.-M."/>
        </authorList>
    </citation>
    <scope>NUCLEOTIDE SEQUENCE [LARGE SCALE GENOMIC DNA]</scope>
    <source>
        <strain evidence="7">COL-18-3</strain>
    </source>
</reference>
<dbReference type="InterPro" id="IPR006594">
    <property type="entry name" value="LisH"/>
</dbReference>
<dbReference type="PANTHER" id="PTHR22838:SF0">
    <property type="entry name" value="WD REPEAT-CONTAINING PROTEIN 26"/>
    <property type="match status" value="1"/>
</dbReference>
<dbReference type="Pfam" id="PF23627">
    <property type="entry name" value="LisH_WDR26"/>
    <property type="match status" value="1"/>
</dbReference>
<evidence type="ECO:0000256" key="1">
    <source>
        <dbReference type="ARBA" id="ARBA00022574"/>
    </source>
</evidence>
<dbReference type="InterPro" id="IPR006595">
    <property type="entry name" value="CTLH_C"/>
</dbReference>
<dbReference type="PROSITE" id="PS50896">
    <property type="entry name" value="LISH"/>
    <property type="match status" value="1"/>
</dbReference>
<dbReference type="CDD" id="cd00200">
    <property type="entry name" value="WD40"/>
    <property type="match status" value="1"/>
</dbReference>
<protein>
    <submittedName>
        <fullName evidence="6">WD repeat-containing protein 26</fullName>
    </submittedName>
</protein>
<dbReference type="OrthoDB" id="972532at2759"/>
<feature type="region of interest" description="Disordered" evidence="4">
    <location>
        <begin position="100"/>
        <end position="122"/>
    </location>
</feature>
<dbReference type="Pfam" id="PF00400">
    <property type="entry name" value="WD40"/>
    <property type="match status" value="5"/>
</dbReference>
<dbReference type="PROSITE" id="PS50294">
    <property type="entry name" value="WD_REPEATS_REGION"/>
    <property type="match status" value="4"/>
</dbReference>
<evidence type="ECO:0000259" key="5">
    <source>
        <dbReference type="PROSITE" id="PS50897"/>
    </source>
</evidence>
<feature type="region of interest" description="Disordered" evidence="4">
    <location>
        <begin position="1"/>
        <end position="84"/>
    </location>
</feature>
<dbReference type="PROSITE" id="PS50082">
    <property type="entry name" value="WD_REPEATS_2"/>
    <property type="match status" value="5"/>
</dbReference>
<accession>A0A1R1PUE4</accession>
<feature type="compositionally biased region" description="Basic and acidic residues" evidence="4">
    <location>
        <begin position="11"/>
        <end position="24"/>
    </location>
</feature>
<dbReference type="InterPro" id="IPR019775">
    <property type="entry name" value="WD40_repeat_CS"/>
</dbReference>
<dbReference type="Gene3D" id="2.130.10.10">
    <property type="entry name" value="YVTN repeat-like/Quinoprotein amine dehydrogenase"/>
    <property type="match status" value="1"/>
</dbReference>
<dbReference type="PRINTS" id="PR00320">
    <property type="entry name" value="GPROTEINBRPT"/>
</dbReference>
<feature type="repeat" description="WD" evidence="3">
    <location>
        <begin position="555"/>
        <end position="582"/>
    </location>
</feature>
<feature type="repeat" description="WD" evidence="3">
    <location>
        <begin position="416"/>
        <end position="450"/>
    </location>
</feature>
<dbReference type="InterPro" id="IPR054080">
    <property type="entry name" value="TPR1-like_2nd"/>
</dbReference>
<gene>
    <name evidence="6" type="ORF">AX774_g1900</name>
</gene>
<name>A0A1R1PUE4_ZANCU</name>
<dbReference type="Proteomes" id="UP000188320">
    <property type="component" value="Unassembled WGS sequence"/>
</dbReference>
<proteinExistence type="predicted"/>
<sequence>MNSENKGACNYEKDSTREEVEAKKNFNTSRKHKDSEGTRNTTTKNNIGADHDEKQAGITKEQELIPESSSRTKRKEMGIEPENTLKRQKMGLKLTEDNVRRLSDGPKSNLIDKTGKQREGLSDSKYKDEQLVRLMLQELSELGYVDTFKMLEQESGYKLESQTIHDFKNAVLDGRWEDVEQQLQNVQLNPKNKSNMVWFLIKRQQYLEAIEDGKIRHALIILQNELSLWSEHSSQLHELSRMIMCSSVEQIKREMNWDGKNGISRKLLLESLQDYIPSEILLGARRMETLIDQALEYQYSKCKFHITKGKPNLYYDHSCKRFHFHEKAQHILHGHKDEVWYLAFSNMGDRIASGSKDSSVIIWNAKTTKLIHTLNGHGNAISALAWSPDDKYLLSASNDMVLRLWDTQTGNFIRQYARHTDFVTACKWMPDGSSFISGGLDKNMFMWSVEGKILHSWNVPRIHDLSVSSDGTKILVADNENKILLFNFATKTPYSAIKEVSNILSISFALDSKFALVGVQNSQLHLWDLEAQKIILTYDGHKQGTYVSRCTFAAPNESLVVCGSADGNVHVWSRRSGSTIQVLHGHKGNVNCCAWSYSNKHLYLATASDDHTVRIWTSADFCKIFNS</sequence>
<dbReference type="PROSITE" id="PS00678">
    <property type="entry name" value="WD_REPEATS_1"/>
    <property type="match status" value="2"/>
</dbReference>
<evidence type="ECO:0000256" key="2">
    <source>
        <dbReference type="ARBA" id="ARBA00022737"/>
    </source>
</evidence>
<dbReference type="PANTHER" id="PTHR22838">
    <property type="entry name" value="WD REPEAT PROTEIN 26-RELATED"/>
    <property type="match status" value="1"/>
</dbReference>
<feature type="compositionally biased region" description="Basic and acidic residues" evidence="4">
    <location>
        <begin position="113"/>
        <end position="122"/>
    </location>
</feature>
<dbReference type="InterPro" id="IPR015943">
    <property type="entry name" value="WD40/YVTN_repeat-like_dom_sf"/>
</dbReference>
<dbReference type="InterPro" id="IPR001680">
    <property type="entry name" value="WD40_rpt"/>
</dbReference>
<feature type="repeat" description="WD" evidence="3">
    <location>
        <begin position="583"/>
        <end position="616"/>
    </location>
</feature>
<dbReference type="AlphaFoldDB" id="A0A1R1PUE4"/>
<organism evidence="6 7">
    <name type="scientific">Zancudomyces culisetae</name>
    <name type="common">Gut fungus</name>
    <name type="synonym">Smittium culisetae</name>
    <dbReference type="NCBI Taxonomy" id="1213189"/>
    <lineage>
        <taxon>Eukaryota</taxon>
        <taxon>Fungi</taxon>
        <taxon>Fungi incertae sedis</taxon>
        <taxon>Zoopagomycota</taxon>
        <taxon>Kickxellomycotina</taxon>
        <taxon>Harpellomycetes</taxon>
        <taxon>Harpellales</taxon>
        <taxon>Legeriomycetaceae</taxon>
        <taxon>Zancudomyces</taxon>
    </lineage>
</organism>
<comment type="caution">
    <text evidence="6">The sequence shown here is derived from an EMBL/GenBank/DDBJ whole genome shotgun (WGS) entry which is preliminary data.</text>
</comment>